<proteinExistence type="predicted"/>
<feature type="signal peptide" evidence="1">
    <location>
        <begin position="1"/>
        <end position="27"/>
    </location>
</feature>
<accession>A0AAE0SYU8</accession>
<feature type="chain" id="PRO_5042245878" evidence="1">
    <location>
        <begin position="28"/>
        <end position="169"/>
    </location>
</feature>
<reference evidence="2" key="2">
    <citation type="journal article" date="2021" name="Genome Biol. Evol.">
        <title>Developing a high-quality reference genome for a parasitic bivalve with doubly uniparental inheritance (Bivalvia: Unionida).</title>
        <authorList>
            <person name="Smith C.H."/>
        </authorList>
    </citation>
    <scope>NUCLEOTIDE SEQUENCE</scope>
    <source>
        <strain evidence="2">CHS0354</strain>
        <tissue evidence="2">Mantle</tissue>
    </source>
</reference>
<evidence type="ECO:0000313" key="3">
    <source>
        <dbReference type="Proteomes" id="UP001195483"/>
    </source>
</evidence>
<dbReference type="AlphaFoldDB" id="A0AAE0SYU8"/>
<protein>
    <submittedName>
        <fullName evidence="2">Uncharacterized protein</fullName>
    </submittedName>
</protein>
<sequence>MDMMKIKLILTVYVLISGFALMPLVSGRCDHDKLSNCINTFSSSFRGFDAKQDIISTMKMFCRSDPQSAFICILQESANCFDGTSYSSLTSLLRMVNAETLQENCNLLSNIQGDSLNCLKNALSLTNTQLRQCMISTSANVFNSLTQTGLQVLNLCSLIGSGQKCQDHS</sequence>
<organism evidence="2 3">
    <name type="scientific">Potamilus streckersoni</name>
    <dbReference type="NCBI Taxonomy" id="2493646"/>
    <lineage>
        <taxon>Eukaryota</taxon>
        <taxon>Metazoa</taxon>
        <taxon>Spiralia</taxon>
        <taxon>Lophotrochozoa</taxon>
        <taxon>Mollusca</taxon>
        <taxon>Bivalvia</taxon>
        <taxon>Autobranchia</taxon>
        <taxon>Heteroconchia</taxon>
        <taxon>Palaeoheterodonta</taxon>
        <taxon>Unionida</taxon>
        <taxon>Unionoidea</taxon>
        <taxon>Unionidae</taxon>
        <taxon>Ambleminae</taxon>
        <taxon>Lampsilini</taxon>
        <taxon>Potamilus</taxon>
    </lineage>
</organism>
<evidence type="ECO:0000256" key="1">
    <source>
        <dbReference type="SAM" id="SignalP"/>
    </source>
</evidence>
<evidence type="ECO:0000313" key="2">
    <source>
        <dbReference type="EMBL" id="KAK3600175.1"/>
    </source>
</evidence>
<dbReference type="EMBL" id="JAEAOA010002315">
    <property type="protein sequence ID" value="KAK3600175.1"/>
    <property type="molecule type" value="Genomic_DNA"/>
</dbReference>
<keyword evidence="3" id="KW-1185">Reference proteome</keyword>
<reference evidence="2" key="3">
    <citation type="submission" date="2023-05" db="EMBL/GenBank/DDBJ databases">
        <authorList>
            <person name="Smith C.H."/>
        </authorList>
    </citation>
    <scope>NUCLEOTIDE SEQUENCE</scope>
    <source>
        <strain evidence="2">CHS0354</strain>
        <tissue evidence="2">Mantle</tissue>
    </source>
</reference>
<comment type="caution">
    <text evidence="2">The sequence shown here is derived from an EMBL/GenBank/DDBJ whole genome shotgun (WGS) entry which is preliminary data.</text>
</comment>
<name>A0AAE0SYU8_9BIVA</name>
<dbReference type="Proteomes" id="UP001195483">
    <property type="component" value="Unassembled WGS sequence"/>
</dbReference>
<gene>
    <name evidence="2" type="ORF">CHS0354_039691</name>
</gene>
<reference evidence="2" key="1">
    <citation type="journal article" date="2021" name="Genome Biol. Evol.">
        <title>A High-Quality Reference Genome for a Parasitic Bivalve with Doubly Uniparental Inheritance (Bivalvia: Unionida).</title>
        <authorList>
            <person name="Smith C.H."/>
        </authorList>
    </citation>
    <scope>NUCLEOTIDE SEQUENCE</scope>
    <source>
        <strain evidence="2">CHS0354</strain>
    </source>
</reference>
<keyword evidence="1" id="KW-0732">Signal</keyword>